<evidence type="ECO:0000313" key="12">
    <source>
        <dbReference type="Proteomes" id="UP000479987"/>
    </source>
</evidence>
<dbReference type="GO" id="GO:0005549">
    <property type="term" value="F:odorant binding"/>
    <property type="evidence" value="ECO:0007669"/>
    <property type="project" value="InterPro"/>
</dbReference>
<protein>
    <recommendedName>
        <fullName evidence="10">Odorant receptor</fullName>
    </recommendedName>
</protein>
<dbReference type="GO" id="GO:0007165">
    <property type="term" value="P:signal transduction"/>
    <property type="evidence" value="ECO:0007669"/>
    <property type="project" value="UniProtKB-KW"/>
</dbReference>
<keyword evidence="8 10" id="KW-0675">Receptor</keyword>
<keyword evidence="3 10" id="KW-0716">Sensory transduction</keyword>
<name>A0A6G1LP50_9HYME</name>
<dbReference type="GO" id="GO:0004984">
    <property type="term" value="F:olfactory receptor activity"/>
    <property type="evidence" value="ECO:0007669"/>
    <property type="project" value="InterPro"/>
</dbReference>
<evidence type="ECO:0000256" key="7">
    <source>
        <dbReference type="ARBA" id="ARBA00023136"/>
    </source>
</evidence>
<evidence type="ECO:0000256" key="3">
    <source>
        <dbReference type="ARBA" id="ARBA00022606"/>
    </source>
</evidence>
<keyword evidence="7 10" id="KW-0472">Membrane</keyword>
<dbReference type="Proteomes" id="UP000479987">
    <property type="component" value="Unassembled WGS sequence"/>
</dbReference>
<evidence type="ECO:0000256" key="10">
    <source>
        <dbReference type="RuleBase" id="RU351113"/>
    </source>
</evidence>
<dbReference type="EMBL" id="SGBU01000040">
    <property type="protein sequence ID" value="KAF3054376.1"/>
    <property type="molecule type" value="Genomic_DNA"/>
</dbReference>
<dbReference type="GO" id="GO:0005886">
    <property type="term" value="C:plasma membrane"/>
    <property type="evidence" value="ECO:0007669"/>
    <property type="project" value="UniProtKB-SubCell"/>
</dbReference>
<comment type="caution">
    <text evidence="11">The sequence shown here is derived from an EMBL/GenBank/DDBJ whole genome shotgun (WGS) entry which is preliminary data.</text>
</comment>
<dbReference type="InterPro" id="IPR004117">
    <property type="entry name" value="7tm6_olfct_rcpt"/>
</dbReference>
<dbReference type="Pfam" id="PF02949">
    <property type="entry name" value="7tm_6"/>
    <property type="match status" value="1"/>
</dbReference>
<reference evidence="11 12" key="1">
    <citation type="submission" date="2019-08" db="EMBL/GenBank/DDBJ databases">
        <title>High quality draft denovo assembly of Nylanderia fulva.</title>
        <authorList>
            <person name="Vargo E.L."/>
            <person name="Tarone A.M."/>
            <person name="Konganti K.R."/>
        </authorList>
    </citation>
    <scope>NUCLEOTIDE SEQUENCE [LARGE SCALE GENOMIC DNA]</scope>
    <source>
        <strain evidence="11">TAMU-Nful-2015</strain>
        <tissue evidence="11">Whole body</tissue>
    </source>
</reference>
<comment type="caution">
    <text evidence="10">Lacks conserved residue(s) required for the propagation of feature annotation.</text>
</comment>
<feature type="transmembrane region" description="Helical" evidence="10">
    <location>
        <begin position="234"/>
        <end position="251"/>
    </location>
</feature>
<comment type="subcellular location">
    <subcellularLocation>
        <location evidence="1 10">Cell membrane</location>
        <topology evidence="1 10">Multi-pass membrane protein</topology>
    </subcellularLocation>
</comment>
<comment type="similarity">
    <text evidence="10">Belongs to the insect chemoreceptor superfamily. Heteromeric odorant receptor channel (TC 1.A.69) family.</text>
</comment>
<keyword evidence="2" id="KW-1003">Cell membrane</keyword>
<feature type="transmembrane region" description="Helical" evidence="10">
    <location>
        <begin position="177"/>
        <end position="202"/>
    </location>
</feature>
<evidence type="ECO:0000313" key="11">
    <source>
        <dbReference type="EMBL" id="KAF3054376.1"/>
    </source>
</evidence>
<feature type="transmembrane region" description="Helical" evidence="10">
    <location>
        <begin position="372"/>
        <end position="389"/>
    </location>
</feature>
<keyword evidence="4 10" id="KW-0812">Transmembrane</keyword>
<evidence type="ECO:0000256" key="9">
    <source>
        <dbReference type="ARBA" id="ARBA00023224"/>
    </source>
</evidence>
<proteinExistence type="inferred from homology"/>
<keyword evidence="6 10" id="KW-1133">Transmembrane helix</keyword>
<feature type="transmembrane region" description="Helical" evidence="10">
    <location>
        <begin position="117"/>
        <end position="137"/>
    </location>
</feature>
<evidence type="ECO:0000256" key="5">
    <source>
        <dbReference type="ARBA" id="ARBA00022725"/>
    </source>
</evidence>
<feature type="transmembrane region" description="Helical" evidence="10">
    <location>
        <begin position="295"/>
        <end position="316"/>
    </location>
</feature>
<dbReference type="PANTHER" id="PTHR21137:SF35">
    <property type="entry name" value="ODORANT RECEPTOR 19A-RELATED"/>
    <property type="match status" value="1"/>
</dbReference>
<organism evidence="11 12">
    <name type="scientific">Nylanderia fulva</name>
    <dbReference type="NCBI Taxonomy" id="613905"/>
    <lineage>
        <taxon>Eukaryota</taxon>
        <taxon>Metazoa</taxon>
        <taxon>Ecdysozoa</taxon>
        <taxon>Arthropoda</taxon>
        <taxon>Hexapoda</taxon>
        <taxon>Insecta</taxon>
        <taxon>Pterygota</taxon>
        <taxon>Neoptera</taxon>
        <taxon>Endopterygota</taxon>
        <taxon>Hymenoptera</taxon>
        <taxon>Apocrita</taxon>
        <taxon>Aculeata</taxon>
        <taxon>Formicoidea</taxon>
        <taxon>Formicidae</taxon>
        <taxon>Formicinae</taxon>
        <taxon>Nylanderia</taxon>
    </lineage>
</organism>
<feature type="transmembrane region" description="Helical" evidence="10">
    <location>
        <begin position="263"/>
        <end position="283"/>
    </location>
</feature>
<evidence type="ECO:0000256" key="2">
    <source>
        <dbReference type="ARBA" id="ARBA00022475"/>
    </source>
</evidence>
<gene>
    <name evidence="11" type="primary">Or-338</name>
    <name evidence="11" type="synonym">Nful_v1.0-Or-338</name>
    <name evidence="11" type="ORF">NFUL_NFUL000294</name>
</gene>
<keyword evidence="12" id="KW-1185">Reference proteome</keyword>
<evidence type="ECO:0000256" key="8">
    <source>
        <dbReference type="ARBA" id="ARBA00023170"/>
    </source>
</evidence>
<feature type="transmembrane region" description="Helical" evidence="10">
    <location>
        <begin position="35"/>
        <end position="53"/>
    </location>
</feature>
<dbReference type="AlphaFoldDB" id="A0A6G1LP50"/>
<accession>A0A6G1LP50</accession>
<feature type="transmembrane region" description="Helical" evidence="10">
    <location>
        <begin position="65"/>
        <end position="84"/>
    </location>
</feature>
<evidence type="ECO:0000256" key="6">
    <source>
        <dbReference type="ARBA" id="ARBA00022989"/>
    </source>
</evidence>
<dbReference type="PANTHER" id="PTHR21137">
    <property type="entry name" value="ODORANT RECEPTOR"/>
    <property type="match status" value="1"/>
</dbReference>
<keyword evidence="5 10" id="KW-0552">Olfaction</keyword>
<sequence>MDFAGERYYKLNRILLTVIGLWPYNDSTFNKFQRIFCILLFAFSICVQIGKIITSVSTLESLLQILSFVVPCLVFSLKYATFCIKSKIRKMMEQIKYHWNATKCKEELKILQRYSNIGHMIAIMVATLFYSCIYIFITMQIFPKILDVVAPLNESRPYELLAIATFFFDQEKYFVPIFVHMTVALSVEITTIVATETICLIYMQHACALFKIASFRIEHAFDCKIHITVAKKNMIYYTNIINAIIIHNQAIKFFEYLNSHFEISYFILLVLGVCSLSINLFRLFLAGFKNKMEELIAAGLLVFCHFIYMFISNFVAQRITNSSADIFYKTCELPWYSVSVQLQKLLQFIMQRSIKSCKFTMLSLFDASLERFASLVSVSLSYFTVFWSIRH</sequence>
<keyword evidence="9 10" id="KW-0807">Transducer</keyword>
<evidence type="ECO:0000256" key="1">
    <source>
        <dbReference type="ARBA" id="ARBA00004651"/>
    </source>
</evidence>
<evidence type="ECO:0000256" key="4">
    <source>
        <dbReference type="ARBA" id="ARBA00022692"/>
    </source>
</evidence>